<name>A0A0C3N628_PISTI</name>
<feature type="region of interest" description="Disordered" evidence="1">
    <location>
        <begin position="189"/>
        <end position="223"/>
    </location>
</feature>
<gene>
    <name evidence="2" type="ORF">M404DRAFT_33136</name>
</gene>
<dbReference type="InParanoid" id="A0A0C3N628"/>
<dbReference type="HOGENOM" id="CLU_1240567_0_0_1"/>
<reference evidence="2 3" key="1">
    <citation type="submission" date="2014-04" db="EMBL/GenBank/DDBJ databases">
        <authorList>
            <consortium name="DOE Joint Genome Institute"/>
            <person name="Kuo A."/>
            <person name="Kohler A."/>
            <person name="Costa M.D."/>
            <person name="Nagy L.G."/>
            <person name="Floudas D."/>
            <person name="Copeland A."/>
            <person name="Barry K.W."/>
            <person name="Cichocki N."/>
            <person name="Veneault-Fourrey C."/>
            <person name="LaButti K."/>
            <person name="Lindquist E.A."/>
            <person name="Lipzen A."/>
            <person name="Lundell T."/>
            <person name="Morin E."/>
            <person name="Murat C."/>
            <person name="Sun H."/>
            <person name="Tunlid A."/>
            <person name="Henrissat B."/>
            <person name="Grigoriev I.V."/>
            <person name="Hibbett D.S."/>
            <person name="Martin F."/>
            <person name="Nordberg H.P."/>
            <person name="Cantor M.N."/>
            <person name="Hua S.X."/>
        </authorList>
    </citation>
    <scope>NUCLEOTIDE SEQUENCE [LARGE SCALE GENOMIC DNA]</scope>
    <source>
        <strain evidence="2 3">Marx 270</strain>
    </source>
</reference>
<feature type="region of interest" description="Disordered" evidence="1">
    <location>
        <begin position="33"/>
        <end position="70"/>
    </location>
</feature>
<evidence type="ECO:0000313" key="2">
    <source>
        <dbReference type="EMBL" id="KIN96529.1"/>
    </source>
</evidence>
<reference evidence="3" key="2">
    <citation type="submission" date="2015-01" db="EMBL/GenBank/DDBJ databases">
        <title>Evolutionary Origins and Diversification of the Mycorrhizal Mutualists.</title>
        <authorList>
            <consortium name="DOE Joint Genome Institute"/>
            <consortium name="Mycorrhizal Genomics Consortium"/>
            <person name="Kohler A."/>
            <person name="Kuo A."/>
            <person name="Nagy L.G."/>
            <person name="Floudas D."/>
            <person name="Copeland A."/>
            <person name="Barry K.W."/>
            <person name="Cichocki N."/>
            <person name="Veneault-Fourrey C."/>
            <person name="LaButti K."/>
            <person name="Lindquist E.A."/>
            <person name="Lipzen A."/>
            <person name="Lundell T."/>
            <person name="Morin E."/>
            <person name="Murat C."/>
            <person name="Riley R."/>
            <person name="Ohm R."/>
            <person name="Sun H."/>
            <person name="Tunlid A."/>
            <person name="Henrissat B."/>
            <person name="Grigoriev I.V."/>
            <person name="Hibbett D.S."/>
            <person name="Martin F."/>
        </authorList>
    </citation>
    <scope>NUCLEOTIDE SEQUENCE [LARGE SCALE GENOMIC DNA]</scope>
    <source>
        <strain evidence="3">Marx 270</strain>
    </source>
</reference>
<keyword evidence="3" id="KW-1185">Reference proteome</keyword>
<accession>A0A0C3N628</accession>
<proteinExistence type="predicted"/>
<dbReference type="Proteomes" id="UP000054217">
    <property type="component" value="Unassembled WGS sequence"/>
</dbReference>
<organism evidence="2 3">
    <name type="scientific">Pisolithus tinctorius Marx 270</name>
    <dbReference type="NCBI Taxonomy" id="870435"/>
    <lineage>
        <taxon>Eukaryota</taxon>
        <taxon>Fungi</taxon>
        <taxon>Dikarya</taxon>
        <taxon>Basidiomycota</taxon>
        <taxon>Agaricomycotina</taxon>
        <taxon>Agaricomycetes</taxon>
        <taxon>Agaricomycetidae</taxon>
        <taxon>Boletales</taxon>
        <taxon>Sclerodermatineae</taxon>
        <taxon>Pisolithaceae</taxon>
        <taxon>Pisolithus</taxon>
    </lineage>
</organism>
<dbReference type="AlphaFoldDB" id="A0A0C3N628"/>
<evidence type="ECO:0000313" key="3">
    <source>
        <dbReference type="Proteomes" id="UP000054217"/>
    </source>
</evidence>
<evidence type="ECO:0000256" key="1">
    <source>
        <dbReference type="SAM" id="MobiDB-lite"/>
    </source>
</evidence>
<feature type="compositionally biased region" description="Basic and acidic residues" evidence="1">
    <location>
        <begin position="45"/>
        <end position="56"/>
    </location>
</feature>
<dbReference type="EMBL" id="KN832044">
    <property type="protein sequence ID" value="KIN96529.1"/>
    <property type="molecule type" value="Genomic_DNA"/>
</dbReference>
<feature type="region of interest" description="Disordered" evidence="1">
    <location>
        <begin position="148"/>
        <end position="171"/>
    </location>
</feature>
<sequence length="223" mass="25014">MSEGVLAHETCNTASLRNLYSYCDVPYTDQKPSLGSTMSLKNKRPGGETDEIHEQCPEEGSPPNNKGRSRWHGIAETAEGNTQNATQKKRSASAHEMRNIFTAPAATTSTIWCLNTLTGWYTAPKDARDPEIKRARFRRSKWHEIGSEKSVKTREARGGRAETREMRLQDPGEPWDTVRRLLDGHGERGITEIGWPDPELRAKRPRCPPNMKTGNISAMAARN</sequence>
<protein>
    <submittedName>
        <fullName evidence="2">Uncharacterized protein</fullName>
    </submittedName>
</protein>